<keyword evidence="4" id="KW-0963">Cytoplasm</keyword>
<keyword evidence="6" id="KW-0805">Transcription regulation</keyword>
<dbReference type="PROSITE" id="PS51843">
    <property type="entry name" value="NR_LBD"/>
    <property type="match status" value="1"/>
</dbReference>
<comment type="similarity">
    <text evidence="3">Belongs to the nuclear hormone receptor family. NR0 subfamily.</text>
</comment>
<dbReference type="Gene3D" id="1.10.565.10">
    <property type="entry name" value="Retinoid X Receptor"/>
    <property type="match status" value="1"/>
</dbReference>
<keyword evidence="5" id="KW-0678">Repressor</keyword>
<reference evidence="11" key="1">
    <citation type="journal article" date="2020" name="Nat. Ecol. Evol.">
        <title>Deeply conserved synteny resolves early events in vertebrate evolution.</title>
        <authorList>
            <person name="Simakov O."/>
            <person name="Marletaz F."/>
            <person name="Yue J.X."/>
            <person name="O'Connell B."/>
            <person name="Jenkins J."/>
            <person name="Brandt A."/>
            <person name="Calef R."/>
            <person name="Tung C.H."/>
            <person name="Huang T.K."/>
            <person name="Schmutz J."/>
            <person name="Satoh N."/>
            <person name="Yu J.K."/>
            <person name="Putnam N.H."/>
            <person name="Green R.E."/>
            <person name="Rokhsar D.S."/>
        </authorList>
    </citation>
    <scope>NUCLEOTIDE SEQUENCE [LARGE SCALE GENOMIC DNA]</scope>
    <source>
        <strain evidence="11">S238N-H82</strain>
    </source>
</reference>
<keyword evidence="9" id="KW-0539">Nucleus</keyword>
<dbReference type="RefSeq" id="XP_035686412.1">
    <property type="nucleotide sequence ID" value="XM_035830519.1"/>
</dbReference>
<evidence type="ECO:0000256" key="5">
    <source>
        <dbReference type="ARBA" id="ARBA00022491"/>
    </source>
</evidence>
<keyword evidence="8" id="KW-0675">Receptor</keyword>
<evidence type="ECO:0000256" key="8">
    <source>
        <dbReference type="ARBA" id="ARBA00023170"/>
    </source>
</evidence>
<protein>
    <submittedName>
        <fullName evidence="12">Nuclear receptor subfamily 0 group B member 2-like isoform X1</fullName>
    </submittedName>
</protein>
<evidence type="ECO:0000256" key="3">
    <source>
        <dbReference type="ARBA" id="ARBA00006647"/>
    </source>
</evidence>
<evidence type="ECO:0000256" key="6">
    <source>
        <dbReference type="ARBA" id="ARBA00023015"/>
    </source>
</evidence>
<dbReference type="PANTHER" id="PTHR24081">
    <property type="entry name" value="NUCLEAR RECEPTOR SUBFAMILY 0 GROUP B"/>
    <property type="match status" value="1"/>
</dbReference>
<evidence type="ECO:0000313" key="12">
    <source>
        <dbReference type="RefSeq" id="XP_035686412.1"/>
    </source>
</evidence>
<sequence length="358" mass="39359">MPNGPCRLPFAPCYSGTASAAFLCCSFQIWCSVSAMADQLNEMTGTCDRCPPKSLSPEKSILYNLLITPATSDIPPSIPHAPPNNNPVDDPGMDPCCDHGLLCSCGCCSHVSPTAVTLRNPSFAHQQACQVLLRTLTFVKNLPTFGDLCPHDRALLLTSGWSDLFTVGLAQSRVQFNTEPAGGDRAQFNSEPTGYDRVQFNTEPTRGNRVQFHTEPTGGDRVSRCESQIFVRLRASVDGVPTEMEVAKIQNFVERCQVLDLDMKEHSYLMAALLFNPDVPGLVDGRQVEILQNSAHQSLNEYTTARYPLQPLRFARILLGLPALRSIKPKIVTELFFRPLIGAIDMEVILTDMLLKGC</sequence>
<evidence type="ECO:0000313" key="11">
    <source>
        <dbReference type="Proteomes" id="UP000001554"/>
    </source>
</evidence>
<dbReference type="InterPro" id="IPR035500">
    <property type="entry name" value="NHR-like_dom_sf"/>
</dbReference>
<dbReference type="KEGG" id="bfo:118422770"/>
<dbReference type="GO" id="GO:0005737">
    <property type="term" value="C:cytoplasm"/>
    <property type="evidence" value="ECO:0007669"/>
    <property type="project" value="UniProtKB-SubCell"/>
</dbReference>
<evidence type="ECO:0000256" key="7">
    <source>
        <dbReference type="ARBA" id="ARBA00023163"/>
    </source>
</evidence>
<dbReference type="PRINTS" id="PR00398">
    <property type="entry name" value="STRDHORMONER"/>
</dbReference>
<keyword evidence="7" id="KW-0804">Transcription</keyword>
<dbReference type="InterPro" id="IPR033544">
    <property type="entry name" value="NR0B1/2"/>
</dbReference>
<dbReference type="SUPFAM" id="SSF48508">
    <property type="entry name" value="Nuclear receptor ligand-binding domain"/>
    <property type="match status" value="1"/>
</dbReference>
<accession>A0A9J7LPJ4</accession>
<dbReference type="Proteomes" id="UP000001554">
    <property type="component" value="Chromosome 9"/>
</dbReference>
<evidence type="ECO:0000256" key="2">
    <source>
        <dbReference type="ARBA" id="ARBA00004496"/>
    </source>
</evidence>
<evidence type="ECO:0000256" key="9">
    <source>
        <dbReference type="ARBA" id="ARBA00023242"/>
    </source>
</evidence>
<dbReference type="SMART" id="SM00430">
    <property type="entry name" value="HOLI"/>
    <property type="match status" value="1"/>
</dbReference>
<name>A0A9J7LPJ4_BRAFL</name>
<dbReference type="GO" id="GO:0005634">
    <property type="term" value="C:nucleus"/>
    <property type="evidence" value="ECO:0007669"/>
    <property type="project" value="UniProtKB-SubCell"/>
</dbReference>
<feature type="domain" description="NR LBD" evidence="10">
    <location>
        <begin position="57"/>
        <end position="357"/>
    </location>
</feature>
<proteinExistence type="inferred from homology"/>
<evidence type="ECO:0000259" key="10">
    <source>
        <dbReference type="PROSITE" id="PS51843"/>
    </source>
</evidence>
<dbReference type="GO" id="GO:0045892">
    <property type="term" value="P:negative regulation of DNA-templated transcription"/>
    <property type="evidence" value="ECO:0007669"/>
    <property type="project" value="UniProtKB-ARBA"/>
</dbReference>
<dbReference type="GeneID" id="118422770"/>
<dbReference type="AlphaFoldDB" id="A0A9J7LPJ4"/>
<comment type="subcellular location">
    <subcellularLocation>
        <location evidence="2">Cytoplasm</location>
    </subcellularLocation>
    <subcellularLocation>
        <location evidence="1">Nucleus</location>
    </subcellularLocation>
</comment>
<organism evidence="11 12">
    <name type="scientific">Branchiostoma floridae</name>
    <name type="common">Florida lancelet</name>
    <name type="synonym">Amphioxus</name>
    <dbReference type="NCBI Taxonomy" id="7739"/>
    <lineage>
        <taxon>Eukaryota</taxon>
        <taxon>Metazoa</taxon>
        <taxon>Chordata</taxon>
        <taxon>Cephalochordata</taxon>
        <taxon>Leptocardii</taxon>
        <taxon>Amphioxiformes</taxon>
        <taxon>Branchiostomatidae</taxon>
        <taxon>Branchiostoma</taxon>
    </lineage>
</organism>
<reference evidence="12" key="2">
    <citation type="submission" date="2025-08" db="UniProtKB">
        <authorList>
            <consortium name="RefSeq"/>
        </authorList>
    </citation>
    <scope>IDENTIFICATION</scope>
    <source>
        <strain evidence="12">S238N-H82</strain>
        <tissue evidence="12">Testes</tissue>
    </source>
</reference>
<dbReference type="InterPro" id="IPR001723">
    <property type="entry name" value="Nuclear_hrmn_rcpt"/>
</dbReference>
<gene>
    <name evidence="12" type="primary">LOC118422770</name>
</gene>
<evidence type="ECO:0000256" key="1">
    <source>
        <dbReference type="ARBA" id="ARBA00004123"/>
    </source>
</evidence>
<keyword evidence="11" id="KW-1185">Reference proteome</keyword>
<evidence type="ECO:0000256" key="4">
    <source>
        <dbReference type="ARBA" id="ARBA00022490"/>
    </source>
</evidence>
<dbReference type="InterPro" id="IPR000536">
    <property type="entry name" value="Nucl_hrmn_rcpt_lig-bd"/>
</dbReference>
<dbReference type="PANTHER" id="PTHR24081:SF8">
    <property type="entry name" value="NR LBD DOMAIN-CONTAINING PROTEIN"/>
    <property type="match status" value="1"/>
</dbReference>
<dbReference type="Pfam" id="PF00104">
    <property type="entry name" value="Hormone_recep"/>
    <property type="match status" value="1"/>
</dbReference>